<protein>
    <submittedName>
        <fullName evidence="1">Uncharacterized protein</fullName>
    </submittedName>
</protein>
<sequence length="161" mass="18008">MQAGEVLHLPNLNSQHCSTQYTFVKVCCRAEQKLFNNVTCNHVQPLSHICELHPSDAPSWRALPNYGTDWIHSCAIVGQTLTGRACSSRVPVGGQEHAFIRTPQSVIHRQPSHDWETFYFQSSDWLLSWSGGQLDCRRSPARAWKPEANQCGFASASSALE</sequence>
<dbReference type="EMBL" id="AVOT02064940">
    <property type="protein sequence ID" value="MBW0557189.1"/>
    <property type="molecule type" value="Genomic_DNA"/>
</dbReference>
<dbReference type="AlphaFoldDB" id="A0A9Q3J7X6"/>
<dbReference type="Proteomes" id="UP000765509">
    <property type="component" value="Unassembled WGS sequence"/>
</dbReference>
<accession>A0A9Q3J7X6</accession>
<gene>
    <name evidence="1" type="ORF">O181_096904</name>
</gene>
<evidence type="ECO:0000313" key="2">
    <source>
        <dbReference type="Proteomes" id="UP000765509"/>
    </source>
</evidence>
<name>A0A9Q3J7X6_9BASI</name>
<proteinExistence type="predicted"/>
<organism evidence="1 2">
    <name type="scientific">Austropuccinia psidii MF-1</name>
    <dbReference type="NCBI Taxonomy" id="1389203"/>
    <lineage>
        <taxon>Eukaryota</taxon>
        <taxon>Fungi</taxon>
        <taxon>Dikarya</taxon>
        <taxon>Basidiomycota</taxon>
        <taxon>Pucciniomycotina</taxon>
        <taxon>Pucciniomycetes</taxon>
        <taxon>Pucciniales</taxon>
        <taxon>Sphaerophragmiaceae</taxon>
        <taxon>Austropuccinia</taxon>
    </lineage>
</organism>
<comment type="caution">
    <text evidence="1">The sequence shown here is derived from an EMBL/GenBank/DDBJ whole genome shotgun (WGS) entry which is preliminary data.</text>
</comment>
<evidence type="ECO:0000313" key="1">
    <source>
        <dbReference type="EMBL" id="MBW0557189.1"/>
    </source>
</evidence>
<keyword evidence="2" id="KW-1185">Reference proteome</keyword>
<reference evidence="1" key="1">
    <citation type="submission" date="2021-03" db="EMBL/GenBank/DDBJ databases">
        <title>Draft genome sequence of rust myrtle Austropuccinia psidii MF-1, a brazilian biotype.</title>
        <authorList>
            <person name="Quecine M.C."/>
            <person name="Pachon D.M.R."/>
            <person name="Bonatelli M.L."/>
            <person name="Correr F.H."/>
            <person name="Franceschini L.M."/>
            <person name="Leite T.F."/>
            <person name="Margarido G.R.A."/>
            <person name="Almeida C.A."/>
            <person name="Ferrarezi J.A."/>
            <person name="Labate C.A."/>
        </authorList>
    </citation>
    <scope>NUCLEOTIDE SEQUENCE</scope>
    <source>
        <strain evidence="1">MF-1</strain>
    </source>
</reference>